<evidence type="ECO:0000259" key="1">
    <source>
        <dbReference type="Pfam" id="PF08668"/>
    </source>
</evidence>
<keyword evidence="3" id="KW-1185">Reference proteome</keyword>
<protein>
    <submittedName>
        <fullName evidence="2">HDOD domain-containing protein</fullName>
    </submittedName>
</protein>
<reference evidence="2 3" key="1">
    <citation type="journal article" date="2012" name="Int. J. Syst. Evol. Microbiol.">
        <title>Shewanella dokdonensis sp. nov., isolated from seawater.</title>
        <authorList>
            <person name="Sung H.R."/>
            <person name="Yoon J.H."/>
            <person name="Ghim S.Y."/>
        </authorList>
    </citation>
    <scope>NUCLEOTIDE SEQUENCE [LARGE SCALE GENOMIC DNA]</scope>
    <source>
        <strain evidence="2 3">DSM 23626</strain>
    </source>
</reference>
<evidence type="ECO:0000313" key="3">
    <source>
        <dbReference type="Proteomes" id="UP000676428"/>
    </source>
</evidence>
<proteinExistence type="predicted"/>
<dbReference type="SUPFAM" id="SSF109604">
    <property type="entry name" value="HD-domain/PDEase-like"/>
    <property type="match status" value="1"/>
</dbReference>
<accession>A0ABX8DC40</accession>
<sequence length="405" mass="45519">MAGVHIKYINDADFHWLQAKRAITQVVASVSGGLKPAPVAALEQQFLQQLIMGTPTNTPVWDDPEPELEAVAFKLEVEREAALLRIAKKQQNKQLAQQINSQLHMSLKTELANQLASAAVIQRQSPVSDKHLLLLELLNSPKLDLGSLRLAVASQTWLVQDLTNMVNSPVFGARRPQNSDLQVTDLKLVLGYIGLDNLRLLIPFYICRHWLPLGHASLLWINRKLWRYAQIQGVAARALAVLHEQDGALLYSLALMRQMGTSVILGIGATIFEQLRGNWLREASKARDKELYDAVAVSDFPAAEICQLVSEHCMQLNWQLPQWLGFADSELVSQLQVLQDRDGFAQMPLTAQLAAKASCYAQSLLLEEANQLSFRDKQLLYSYYAMSEQELIRLQGLNYRKLTLF</sequence>
<feature type="domain" description="HDOD" evidence="1">
    <location>
        <begin position="134"/>
        <end position="283"/>
    </location>
</feature>
<dbReference type="Pfam" id="PF08668">
    <property type="entry name" value="HDOD"/>
    <property type="match status" value="1"/>
</dbReference>
<gene>
    <name evidence="2" type="ORF">KHX94_13005</name>
</gene>
<dbReference type="InterPro" id="IPR013976">
    <property type="entry name" value="HDOD"/>
</dbReference>
<dbReference type="EMBL" id="CP074572">
    <property type="protein sequence ID" value="QVK22323.1"/>
    <property type="molecule type" value="Genomic_DNA"/>
</dbReference>
<evidence type="ECO:0000313" key="2">
    <source>
        <dbReference type="EMBL" id="QVK22323.1"/>
    </source>
</evidence>
<organism evidence="2 3">
    <name type="scientific">Shewanella dokdonensis</name>
    <dbReference type="NCBI Taxonomy" id="712036"/>
    <lineage>
        <taxon>Bacteria</taxon>
        <taxon>Pseudomonadati</taxon>
        <taxon>Pseudomonadota</taxon>
        <taxon>Gammaproteobacteria</taxon>
        <taxon>Alteromonadales</taxon>
        <taxon>Shewanellaceae</taxon>
        <taxon>Shewanella</taxon>
    </lineage>
</organism>
<name>A0ABX8DC40_9GAMM</name>
<dbReference type="Gene3D" id="1.10.3210.10">
    <property type="entry name" value="Hypothetical protein af1432"/>
    <property type="match status" value="1"/>
</dbReference>
<dbReference type="Proteomes" id="UP000676428">
    <property type="component" value="Chromosome"/>
</dbReference>
<dbReference type="RefSeq" id="WP_213680979.1">
    <property type="nucleotide sequence ID" value="NZ_CP074572.1"/>
</dbReference>